<reference evidence="1" key="1">
    <citation type="journal article" date="2020" name="Stud. Mycol.">
        <title>101 Dothideomycetes genomes: a test case for predicting lifestyles and emergence of pathogens.</title>
        <authorList>
            <person name="Haridas S."/>
            <person name="Albert R."/>
            <person name="Binder M."/>
            <person name="Bloem J."/>
            <person name="Labutti K."/>
            <person name="Salamov A."/>
            <person name="Andreopoulos B."/>
            <person name="Baker S."/>
            <person name="Barry K."/>
            <person name="Bills G."/>
            <person name="Bluhm B."/>
            <person name="Cannon C."/>
            <person name="Castanera R."/>
            <person name="Culley D."/>
            <person name="Daum C."/>
            <person name="Ezra D."/>
            <person name="Gonzalez J."/>
            <person name="Henrissat B."/>
            <person name="Kuo A."/>
            <person name="Liang C."/>
            <person name="Lipzen A."/>
            <person name="Lutzoni F."/>
            <person name="Magnuson J."/>
            <person name="Mondo S."/>
            <person name="Nolan M."/>
            <person name="Ohm R."/>
            <person name="Pangilinan J."/>
            <person name="Park H.-J."/>
            <person name="Ramirez L."/>
            <person name="Alfaro M."/>
            <person name="Sun H."/>
            <person name="Tritt A."/>
            <person name="Yoshinaga Y."/>
            <person name="Zwiers L.-H."/>
            <person name="Turgeon B."/>
            <person name="Goodwin S."/>
            <person name="Spatafora J."/>
            <person name="Crous P."/>
            <person name="Grigoriev I."/>
        </authorList>
    </citation>
    <scope>NUCLEOTIDE SEQUENCE</scope>
    <source>
        <strain evidence="1">CBS 207.26</strain>
    </source>
</reference>
<dbReference type="Proteomes" id="UP000800200">
    <property type="component" value="Unassembled WGS sequence"/>
</dbReference>
<name>A0A6A6DXM3_9PEZI</name>
<evidence type="ECO:0000313" key="1">
    <source>
        <dbReference type="EMBL" id="KAF2184437.1"/>
    </source>
</evidence>
<dbReference type="InterPro" id="IPR052895">
    <property type="entry name" value="HetReg/Transcr_Mod"/>
</dbReference>
<dbReference type="AlphaFoldDB" id="A0A6A6DXM3"/>
<dbReference type="EMBL" id="ML994638">
    <property type="protein sequence ID" value="KAF2184437.1"/>
    <property type="molecule type" value="Genomic_DNA"/>
</dbReference>
<dbReference type="PANTHER" id="PTHR24148:SF80">
    <property type="entry name" value="HETEROKARYON INCOMPATIBILITY DOMAIN-CONTAINING PROTEIN"/>
    <property type="match status" value="1"/>
</dbReference>
<dbReference type="Pfam" id="PF26639">
    <property type="entry name" value="Het-6_barrel"/>
    <property type="match status" value="1"/>
</dbReference>
<sequence>MENTTGELPLRFPSWAPDWSQKDVVYPFMAFGQCNKHSAGTFRRMEIIPTSNPNILSLNGVMIDEVAEILPPHSFKDLDSSGPDLKHLVQWCCHPKFTTTPLALVKTLTGDRDARGVLITDPRQHLTDFCAFLQDLDPEWPNRTWRGEAQELSESSREANPDRAKEALWRYTCYRSVFFTKEGRLGLGPGPIREGDKVVVFWGSQVPSVVREKKGWWFLGECYVDRVMEGEVVETGLELR</sequence>
<proteinExistence type="predicted"/>
<keyword evidence="2" id="KW-1185">Reference proteome</keyword>
<accession>A0A6A6DXM3</accession>
<evidence type="ECO:0000313" key="2">
    <source>
        <dbReference type="Proteomes" id="UP000800200"/>
    </source>
</evidence>
<protein>
    <submittedName>
        <fullName evidence="1">Uncharacterized protein</fullName>
    </submittedName>
</protein>
<dbReference type="PANTHER" id="PTHR24148">
    <property type="entry name" value="ANKYRIN REPEAT DOMAIN-CONTAINING PROTEIN 39 HOMOLOG-RELATED"/>
    <property type="match status" value="1"/>
</dbReference>
<gene>
    <name evidence="1" type="ORF">K469DRAFT_709189</name>
</gene>
<dbReference type="OrthoDB" id="5386682at2759"/>
<organism evidence="1 2">
    <name type="scientific">Zopfia rhizophila CBS 207.26</name>
    <dbReference type="NCBI Taxonomy" id="1314779"/>
    <lineage>
        <taxon>Eukaryota</taxon>
        <taxon>Fungi</taxon>
        <taxon>Dikarya</taxon>
        <taxon>Ascomycota</taxon>
        <taxon>Pezizomycotina</taxon>
        <taxon>Dothideomycetes</taxon>
        <taxon>Dothideomycetes incertae sedis</taxon>
        <taxon>Zopfiaceae</taxon>
        <taxon>Zopfia</taxon>
    </lineage>
</organism>